<organism evidence="4">
    <name type="scientific">Xenopus laevis</name>
    <name type="common">African clawed frog</name>
    <dbReference type="NCBI Taxonomy" id="8355"/>
    <lineage>
        <taxon>Eukaryota</taxon>
        <taxon>Metazoa</taxon>
        <taxon>Chordata</taxon>
        <taxon>Craniata</taxon>
        <taxon>Vertebrata</taxon>
        <taxon>Euteleostomi</taxon>
        <taxon>Amphibia</taxon>
        <taxon>Batrachia</taxon>
        <taxon>Anura</taxon>
        <taxon>Pipoidea</taxon>
        <taxon>Pipidae</taxon>
        <taxon>Xenopodinae</taxon>
        <taxon>Xenopus</taxon>
        <taxon>Xenopus</taxon>
    </lineage>
</organism>
<feature type="signal peptide" evidence="3">
    <location>
        <begin position="1"/>
        <end position="22"/>
    </location>
</feature>
<reference evidence="4" key="1">
    <citation type="submission" date="2016-05" db="EMBL/GenBank/DDBJ databases">
        <title>WGS assembly of Xenopus laevis.</title>
        <authorList>
            <person name="Session A."/>
            <person name="Uno Y."/>
            <person name="Kwon T."/>
            <person name="Chapman J."/>
            <person name="Toyoda A."/>
            <person name="Takahashi S."/>
            <person name="Fukui A."/>
            <person name="Hikosaka A."/>
            <person name="Putnam N."/>
            <person name="Stites J."/>
            <person name="Van Heeringen S."/>
            <person name="Quigley I."/>
            <person name="Heinz S."/>
            <person name="Hellsten U."/>
            <person name="Lyons J."/>
            <person name="Suzuki A."/>
            <person name="Kondo M."/>
            <person name="Ogino H."/>
            <person name="Ochi H."/>
            <person name="Bogdanovic O."/>
            <person name="Lister R."/>
            <person name="Georgiou G."/>
            <person name="Paranjpe S."/>
            <person name="Van Kruijsbergen I."/>
            <person name="Mozaffari S."/>
            <person name="Shu S."/>
            <person name="Schmutz J."/>
            <person name="Jenkins J."/>
            <person name="Grimwood J."/>
            <person name="Carlson J."/>
            <person name="Mitros T."/>
            <person name="Simakov O."/>
            <person name="Heald R."/>
            <person name="Miller K."/>
            <person name="Haudenschild C."/>
            <person name="Kuroki Y."/>
            <person name="Tanaka T."/>
            <person name="Michiue T."/>
            <person name="Watanabe M."/>
            <person name="Kinoshita T."/>
            <person name="Ohta Y."/>
            <person name="Mawaribuchi S."/>
            <person name="Suzuki Y."/>
            <person name="Haramoto Y."/>
            <person name="Yamamoto T."/>
            <person name="Takagi C."/>
            <person name="Kitzman J."/>
            <person name="Shendure J."/>
            <person name="Nakayama T."/>
            <person name="Izutsu Y."/>
            <person name="Robert J."/>
            <person name="Dichmann D."/>
            <person name="Flajnik M."/>
            <person name="Houston D."/>
            <person name="Marcotte E."/>
            <person name="Wallingford J."/>
            <person name="Ito Y."/>
            <person name="Asashima M."/>
            <person name="Ueno N."/>
            <person name="Matsuda Y."/>
            <person name="Jan Veenstra G."/>
            <person name="Fujiyama A."/>
            <person name="Harland R."/>
            <person name="Taira M."/>
            <person name="Rokhsar D.S."/>
        </authorList>
    </citation>
    <scope>NUCLEOTIDE SEQUENCE</scope>
    <source>
        <strain evidence="4">J</strain>
        <tissue evidence="4">Blood</tissue>
    </source>
</reference>
<evidence type="ECO:0000313" key="4">
    <source>
        <dbReference type="EMBL" id="OCT56224.1"/>
    </source>
</evidence>
<dbReference type="InterPro" id="IPR016202">
    <property type="entry name" value="DNase_I"/>
</dbReference>
<dbReference type="GO" id="GO:0005634">
    <property type="term" value="C:nucleus"/>
    <property type="evidence" value="ECO:0007669"/>
    <property type="project" value="TreeGrafter"/>
</dbReference>
<accession>A0A974GZ59</accession>
<evidence type="ECO:0000256" key="3">
    <source>
        <dbReference type="SAM" id="SignalP"/>
    </source>
</evidence>
<protein>
    <submittedName>
        <fullName evidence="4">Uncharacterized protein</fullName>
    </submittedName>
</protein>
<feature type="non-terminal residue" evidence="4">
    <location>
        <position position="78"/>
    </location>
</feature>
<proteinExistence type="predicted"/>
<feature type="chain" id="PRO_5037585965" evidence="3">
    <location>
        <begin position="23"/>
        <end position="78"/>
    </location>
</feature>
<gene>
    <name evidence="4" type="ORF">XELAEV_180004641mg</name>
</gene>
<dbReference type="Gene3D" id="3.60.10.10">
    <property type="entry name" value="Endonuclease/exonuclease/phosphatase"/>
    <property type="match status" value="1"/>
</dbReference>
<dbReference type="GO" id="GO:0003677">
    <property type="term" value="F:DNA binding"/>
    <property type="evidence" value="ECO:0007669"/>
    <property type="project" value="TreeGrafter"/>
</dbReference>
<dbReference type="PANTHER" id="PTHR11371:SF35">
    <property type="entry name" value="DEOXYRIBONUCLEASE I"/>
    <property type="match status" value="1"/>
</dbReference>
<sequence length="78" mass="8773">MGTMRFLVLVAMTACFLQAGFAFKIASFNIQRFSMTKVDDPVVLELLIRILSRYEIIAIEEVMNADNTAIISLVKELS</sequence>
<name>A0A974GZ59_XENLA</name>
<dbReference type="InterPro" id="IPR036691">
    <property type="entry name" value="Endo/exonu/phosph_ase_sf"/>
</dbReference>
<dbReference type="EMBL" id="KV467341">
    <property type="protein sequence ID" value="OCT56224.1"/>
    <property type="molecule type" value="Genomic_DNA"/>
</dbReference>
<evidence type="ECO:0000256" key="1">
    <source>
        <dbReference type="ARBA" id="ARBA00022722"/>
    </source>
</evidence>
<keyword evidence="2" id="KW-0378">Hydrolase</keyword>
<keyword evidence="1" id="KW-0540">Nuclease</keyword>
<keyword evidence="3" id="KW-0732">Signal</keyword>
<dbReference type="GO" id="GO:0004530">
    <property type="term" value="F:deoxyribonuclease I activity"/>
    <property type="evidence" value="ECO:0007669"/>
    <property type="project" value="TreeGrafter"/>
</dbReference>
<dbReference type="AlphaFoldDB" id="A0A974GZ59"/>
<evidence type="ECO:0000256" key="2">
    <source>
        <dbReference type="ARBA" id="ARBA00022801"/>
    </source>
</evidence>
<dbReference type="PRINTS" id="PR00130">
    <property type="entry name" value="DNASEI"/>
</dbReference>
<dbReference type="GO" id="GO:0006308">
    <property type="term" value="P:DNA catabolic process"/>
    <property type="evidence" value="ECO:0007669"/>
    <property type="project" value="InterPro"/>
</dbReference>
<dbReference type="Proteomes" id="UP000694892">
    <property type="component" value="Unassembled WGS sequence"/>
</dbReference>
<dbReference type="SUPFAM" id="SSF56219">
    <property type="entry name" value="DNase I-like"/>
    <property type="match status" value="1"/>
</dbReference>
<dbReference type="PANTHER" id="PTHR11371">
    <property type="entry name" value="DEOXYRIBONUCLEASE"/>
    <property type="match status" value="1"/>
</dbReference>